<proteinExistence type="predicted"/>
<dbReference type="Gene3D" id="1.10.10.10">
    <property type="entry name" value="Winged helix-like DNA-binding domain superfamily/Winged helix DNA-binding domain"/>
    <property type="match status" value="1"/>
</dbReference>
<dbReference type="InterPro" id="IPR016032">
    <property type="entry name" value="Sig_transdc_resp-reg_C-effctor"/>
</dbReference>
<organism evidence="2 3">
    <name type="scientific">Sphingomonas aurea</name>
    <dbReference type="NCBI Taxonomy" id="3063994"/>
    <lineage>
        <taxon>Bacteria</taxon>
        <taxon>Pseudomonadati</taxon>
        <taxon>Pseudomonadota</taxon>
        <taxon>Alphaproteobacteria</taxon>
        <taxon>Sphingomonadales</taxon>
        <taxon>Sphingomonadaceae</taxon>
        <taxon>Sphingomonas</taxon>
    </lineage>
</organism>
<keyword evidence="3" id="KW-1185">Reference proteome</keyword>
<dbReference type="InterPro" id="IPR036388">
    <property type="entry name" value="WH-like_DNA-bd_sf"/>
</dbReference>
<evidence type="ECO:0000313" key="3">
    <source>
        <dbReference type="Proteomes" id="UP001230685"/>
    </source>
</evidence>
<accession>A0ABT9EK17</accession>
<dbReference type="SUPFAM" id="SSF46894">
    <property type="entry name" value="C-terminal effector domain of the bipartite response regulators"/>
    <property type="match status" value="1"/>
</dbReference>
<evidence type="ECO:0000259" key="1">
    <source>
        <dbReference type="SMART" id="SM00421"/>
    </source>
</evidence>
<name>A0ABT9EK17_9SPHN</name>
<reference evidence="2 3" key="1">
    <citation type="submission" date="2023-07" db="EMBL/GenBank/DDBJ databases">
        <authorList>
            <person name="Kim M.K."/>
        </authorList>
    </citation>
    <scope>NUCLEOTIDE SEQUENCE [LARGE SCALE GENOMIC DNA]</scope>
    <source>
        <strain evidence="2 3">KR1UV-12</strain>
    </source>
</reference>
<dbReference type="RefSeq" id="WP_305172831.1">
    <property type="nucleotide sequence ID" value="NZ_JAUUDS010000002.1"/>
</dbReference>
<dbReference type="Proteomes" id="UP001230685">
    <property type="component" value="Unassembled WGS sequence"/>
</dbReference>
<dbReference type="EMBL" id="JAUUDS010000002">
    <property type="protein sequence ID" value="MDP1027136.1"/>
    <property type="molecule type" value="Genomic_DNA"/>
</dbReference>
<evidence type="ECO:0000313" key="2">
    <source>
        <dbReference type="EMBL" id="MDP1027136.1"/>
    </source>
</evidence>
<gene>
    <name evidence="2" type="ORF">Q5H91_07930</name>
</gene>
<feature type="domain" description="HTH luxR-type" evidence="1">
    <location>
        <begin position="292"/>
        <end position="349"/>
    </location>
</feature>
<dbReference type="SMART" id="SM00421">
    <property type="entry name" value="HTH_LUXR"/>
    <property type="match status" value="1"/>
</dbReference>
<dbReference type="InterPro" id="IPR000792">
    <property type="entry name" value="Tscrpt_reg_LuxR_C"/>
</dbReference>
<sequence length="365" mass="38994">MLGIDLVARPVKGETPVAATAATEPLARFVEGLCRAIGAVAGCLVLDDDAPTDRERLAHGRAAVDPLADAALTVLLAAGHVPGRRGHAWLREATMSAYRALLLDTPMAGTSAHLLLVFDHRALEDADTFAQVMAAAPGLAAAAGAMHETWLQNDRAAERQRLLAGVMNQSECGIILVRADHSVSFSNLAAQAILAARDGVELRRDQLRPTRYQDAIRFQAALDHVLALPAELGAPSRHSMMLLLDRPEQQRPLIAVIAPAAAESAEGGAAAIVYVMRPELSGLRGVEVICQLHGLSPVETQLVARLVAGGTLSEAAAEMRIKPDTARAYLKQVFAKTDTHRQADLIQLVIRYQRAVRGDFLFHAA</sequence>
<comment type="caution">
    <text evidence="2">The sequence shown here is derived from an EMBL/GenBank/DDBJ whole genome shotgun (WGS) entry which is preliminary data.</text>
</comment>
<protein>
    <recommendedName>
        <fullName evidence="1">HTH luxR-type domain-containing protein</fullName>
    </recommendedName>
</protein>